<dbReference type="InterPro" id="IPR050835">
    <property type="entry name" value="ABC_transporter_sub-D"/>
</dbReference>
<sequence length="683" mass="76374">MPTVISKCLEDVSKYNINKQKVGGGVVTAALLLYGCKLSYPYIKLLVNTSPKKPLVVTNNNKNEPSSVEEQSPPEIKKRIIPGFNKDFVIELYKLVRLLIPSLWCKEVGLLSVHTTALITRTFMSIYVATMEGRMVKYIVQRDVNNFAIMLLKWLGVALPATFLNSLIRYLESKIALAFRTRLVNHAYALYMKNQIYYRVSNLDSRIENADHLLTDDITAFTASLAHLYSHLTKPLFDCALIGLALARSSRQMGAAVIPGPLLAVVVITLTGQVLRTLSPKFGALVSVEAERSAYLRSVHSRLITNAEEVAFYGGHQVELKHLKSAYRSLVEHKNKILCQRLWYVVLEQFLMKYVWSGTGMVMVSLPILMTNKNNGQDKCVSDRTQYFTTARNLLLSGADAVERLMSSYKEIVELAGYTSRVGAMLQVFDEVSRGIYQRAAVSNSLQRFTHICGRVVESTDGSIRLCDTPIVTPTGDVVVPSLSLHIKPGHHLLITGPNGCGKSSLFRIVCGLWPLYSGTLHRPSQATIFYIPQRPYMSIGSLREQVIYPDTIEQMKEKGVTDTDLEKCLAHVSLGPLIAREGGWTAVADWKDILSGGEKQRIAIARLFYHKPAFALLDECTSAVSMDVESQMYEDAKALGITLLTITHRPSLWKFHDQILHFDGQGGWEIKDVPKNMEDKKP</sequence>
<feature type="domain" description="ABC transporter" evidence="9">
    <location>
        <begin position="464"/>
        <end position="683"/>
    </location>
</feature>
<evidence type="ECO:0000256" key="4">
    <source>
        <dbReference type="ARBA" id="ARBA00022692"/>
    </source>
</evidence>
<evidence type="ECO:0000256" key="3">
    <source>
        <dbReference type="ARBA" id="ARBA00022448"/>
    </source>
</evidence>
<dbReference type="Pfam" id="PF06472">
    <property type="entry name" value="ABC_membrane_2"/>
    <property type="match status" value="1"/>
</dbReference>
<dbReference type="GO" id="GO:0005778">
    <property type="term" value="C:peroxisomal membrane"/>
    <property type="evidence" value="ECO:0007669"/>
    <property type="project" value="UniProtKB-SubCell"/>
</dbReference>
<comment type="similarity">
    <text evidence="2">Belongs to the ABC transporter superfamily. ABCD family. Peroxisomal fatty acyl CoA transporter (TC 3.A.1.203) subfamily.</text>
</comment>
<evidence type="ECO:0000259" key="9">
    <source>
        <dbReference type="PROSITE" id="PS50893"/>
    </source>
</evidence>
<dbReference type="PROSITE" id="PS50929">
    <property type="entry name" value="ABC_TM1F"/>
    <property type="match status" value="1"/>
</dbReference>
<dbReference type="InterPro" id="IPR003439">
    <property type="entry name" value="ABC_transporter-like_ATP-bd"/>
</dbReference>
<dbReference type="SMART" id="SM00382">
    <property type="entry name" value="AAA"/>
    <property type="match status" value="1"/>
</dbReference>
<dbReference type="GO" id="GO:0140359">
    <property type="term" value="F:ABC-type transporter activity"/>
    <property type="evidence" value="ECO:0007669"/>
    <property type="project" value="InterPro"/>
</dbReference>
<feature type="domain" description="ABC transmembrane type-1" evidence="10">
    <location>
        <begin position="138"/>
        <end position="352"/>
    </location>
</feature>
<comment type="subcellular location">
    <subcellularLocation>
        <location evidence="1">Peroxisome membrane</location>
        <topology evidence="1">Multi-pass membrane protein</topology>
    </subcellularLocation>
</comment>
<dbReference type="GO" id="GO:0005324">
    <property type="term" value="F:long-chain fatty acid transmembrane transporter activity"/>
    <property type="evidence" value="ECO:0007669"/>
    <property type="project" value="TreeGrafter"/>
</dbReference>
<keyword evidence="3" id="KW-0813">Transport</keyword>
<evidence type="ECO:0000256" key="5">
    <source>
        <dbReference type="ARBA" id="ARBA00022741"/>
    </source>
</evidence>
<dbReference type="PROSITE" id="PS00211">
    <property type="entry name" value="ABC_TRANSPORTER_1"/>
    <property type="match status" value="1"/>
</dbReference>
<dbReference type="Gene3D" id="3.40.50.300">
    <property type="entry name" value="P-loop containing nucleotide triphosphate hydrolases"/>
    <property type="match status" value="1"/>
</dbReference>
<dbReference type="GO" id="GO:0006635">
    <property type="term" value="P:fatty acid beta-oxidation"/>
    <property type="evidence" value="ECO:0007669"/>
    <property type="project" value="TreeGrafter"/>
</dbReference>
<dbReference type="GO" id="GO:0015910">
    <property type="term" value="P:long-chain fatty acid import into peroxisome"/>
    <property type="evidence" value="ECO:0007669"/>
    <property type="project" value="TreeGrafter"/>
</dbReference>
<dbReference type="InterPro" id="IPR003593">
    <property type="entry name" value="AAA+_ATPase"/>
</dbReference>
<dbReference type="Pfam" id="PF00005">
    <property type="entry name" value="ABC_tran"/>
    <property type="match status" value="1"/>
</dbReference>
<dbReference type="PROSITE" id="PS50893">
    <property type="entry name" value="ABC_TRANSPORTER_2"/>
    <property type="match status" value="1"/>
</dbReference>
<dbReference type="InterPro" id="IPR011527">
    <property type="entry name" value="ABC1_TM_dom"/>
</dbReference>
<keyword evidence="5" id="KW-0547">Nucleotide-binding</keyword>
<evidence type="ECO:0000313" key="11">
    <source>
        <dbReference type="EMBL" id="JAI54970.1"/>
    </source>
</evidence>
<accession>A0A0P4VSN3</accession>
<evidence type="ECO:0000259" key="10">
    <source>
        <dbReference type="PROSITE" id="PS50929"/>
    </source>
</evidence>
<keyword evidence="8" id="KW-0472">Membrane</keyword>
<dbReference type="CDD" id="cd03223">
    <property type="entry name" value="ABCD_peroxisomal_ALDP"/>
    <property type="match status" value="1"/>
</dbReference>
<dbReference type="SUPFAM" id="SSF52540">
    <property type="entry name" value="P-loop containing nucleoside triphosphate hydrolases"/>
    <property type="match status" value="1"/>
</dbReference>
<dbReference type="InterPro" id="IPR036640">
    <property type="entry name" value="ABC1_TM_sf"/>
</dbReference>
<organism evidence="11">
    <name type="scientific">Rhodnius neglectus</name>
    <dbReference type="NCBI Taxonomy" id="72488"/>
    <lineage>
        <taxon>Eukaryota</taxon>
        <taxon>Metazoa</taxon>
        <taxon>Ecdysozoa</taxon>
        <taxon>Arthropoda</taxon>
        <taxon>Hexapoda</taxon>
        <taxon>Insecta</taxon>
        <taxon>Pterygota</taxon>
        <taxon>Neoptera</taxon>
        <taxon>Paraneoptera</taxon>
        <taxon>Hemiptera</taxon>
        <taxon>Heteroptera</taxon>
        <taxon>Panheteroptera</taxon>
        <taxon>Cimicomorpha</taxon>
        <taxon>Reduviidae</taxon>
        <taxon>Triatominae</taxon>
        <taxon>Rhodnius</taxon>
    </lineage>
</organism>
<dbReference type="GO" id="GO:0016887">
    <property type="term" value="F:ATP hydrolysis activity"/>
    <property type="evidence" value="ECO:0007669"/>
    <property type="project" value="InterPro"/>
</dbReference>
<dbReference type="PANTHER" id="PTHR11384">
    <property type="entry name" value="ATP-BINDING CASSETTE, SUB-FAMILY D MEMBER"/>
    <property type="match status" value="1"/>
</dbReference>
<dbReference type="InterPro" id="IPR017871">
    <property type="entry name" value="ABC_transporter-like_CS"/>
</dbReference>
<dbReference type="GO" id="GO:0005524">
    <property type="term" value="F:ATP binding"/>
    <property type="evidence" value="ECO:0007669"/>
    <property type="project" value="UniProtKB-KW"/>
</dbReference>
<evidence type="ECO:0000256" key="8">
    <source>
        <dbReference type="ARBA" id="ARBA00023136"/>
    </source>
</evidence>
<dbReference type="FunFam" id="3.40.50.300:FF:000636">
    <property type="entry name" value="ATP-binding cassette sub-family D member 3"/>
    <property type="match status" value="1"/>
</dbReference>
<keyword evidence="7" id="KW-1133">Transmembrane helix</keyword>
<dbReference type="GO" id="GO:0007031">
    <property type="term" value="P:peroxisome organization"/>
    <property type="evidence" value="ECO:0007669"/>
    <property type="project" value="TreeGrafter"/>
</dbReference>
<dbReference type="PANTHER" id="PTHR11384:SF67">
    <property type="entry name" value="ATP-BINDING CASSETTE SUB-FAMILY D MEMBER 1"/>
    <property type="match status" value="1"/>
</dbReference>
<dbReference type="InterPro" id="IPR027417">
    <property type="entry name" value="P-loop_NTPase"/>
</dbReference>
<evidence type="ECO:0000256" key="7">
    <source>
        <dbReference type="ARBA" id="ARBA00022989"/>
    </source>
</evidence>
<dbReference type="AlphaFoldDB" id="A0A0P4VSN3"/>
<keyword evidence="6" id="KW-0067">ATP-binding</keyword>
<keyword evidence="4" id="KW-0812">Transmembrane</keyword>
<evidence type="ECO:0000256" key="1">
    <source>
        <dbReference type="ARBA" id="ARBA00004585"/>
    </source>
</evidence>
<proteinExistence type="evidence at transcript level"/>
<dbReference type="SUPFAM" id="SSF90123">
    <property type="entry name" value="ABC transporter transmembrane region"/>
    <property type="match status" value="1"/>
</dbReference>
<evidence type="ECO:0000256" key="6">
    <source>
        <dbReference type="ARBA" id="ARBA00022840"/>
    </source>
</evidence>
<protein>
    <submittedName>
        <fullName evidence="11">Putative long-chain acyl-coa transporter</fullName>
    </submittedName>
</protein>
<evidence type="ECO:0000256" key="2">
    <source>
        <dbReference type="ARBA" id="ARBA00008575"/>
    </source>
</evidence>
<dbReference type="Gene3D" id="1.20.1560.10">
    <property type="entry name" value="ABC transporter type 1, transmembrane domain"/>
    <property type="match status" value="1"/>
</dbReference>
<dbReference type="EMBL" id="GDKW01001625">
    <property type="protein sequence ID" value="JAI54970.1"/>
    <property type="molecule type" value="mRNA"/>
</dbReference>
<reference evidence="11" key="1">
    <citation type="journal article" date="2016" name="PLoS Negl. Trop. Dis.">
        <title>A Deep Insight into the Sialome of Rhodnius neglectus, a Vector of Chagas Disease.</title>
        <authorList>
            <person name="Santiago P.B."/>
            <person name="Assumpcao T.C."/>
            <person name="Araujo C.N."/>
            <person name="Bastos I.M."/>
            <person name="Neves D."/>
            <person name="Silva I.G."/>
            <person name="Charneau S."/>
            <person name="Queiroz R.M."/>
            <person name="Raiol T."/>
            <person name="Oliveira J.V."/>
            <person name="Sousa M.V."/>
            <person name="Calvo E."/>
            <person name="Ribeiro J.M."/>
            <person name="Santana J.M."/>
        </authorList>
    </citation>
    <scope>NUCLEOTIDE SEQUENCE</scope>
    <source>
        <tissue evidence="11">Salivary glands</tissue>
    </source>
</reference>
<dbReference type="GO" id="GO:0042760">
    <property type="term" value="P:very long-chain fatty acid catabolic process"/>
    <property type="evidence" value="ECO:0007669"/>
    <property type="project" value="TreeGrafter"/>
</dbReference>
<name>A0A0P4VSN3_9HEMI</name>